<evidence type="ECO:0000313" key="3">
    <source>
        <dbReference type="EMBL" id="CAD6343105.1"/>
    </source>
</evidence>
<reference evidence="3" key="1">
    <citation type="submission" date="2020-10" db="EMBL/GenBank/DDBJ databases">
        <authorList>
            <person name="Han B."/>
            <person name="Lu T."/>
            <person name="Zhao Q."/>
            <person name="Huang X."/>
            <person name="Zhao Y."/>
        </authorList>
    </citation>
    <scope>NUCLEOTIDE SEQUENCE</scope>
</reference>
<dbReference type="SUPFAM" id="SSF49599">
    <property type="entry name" value="TRAF domain-like"/>
    <property type="match status" value="2"/>
</dbReference>
<dbReference type="CDD" id="cd00121">
    <property type="entry name" value="MATH"/>
    <property type="match status" value="2"/>
</dbReference>
<dbReference type="InterPro" id="IPR008974">
    <property type="entry name" value="TRAF-like"/>
</dbReference>
<evidence type="ECO:0000256" key="1">
    <source>
        <dbReference type="SAM" id="MobiDB-lite"/>
    </source>
</evidence>
<dbReference type="Pfam" id="PF22486">
    <property type="entry name" value="MATH_2"/>
    <property type="match status" value="2"/>
</dbReference>
<protein>
    <recommendedName>
        <fullName evidence="2">MATH domain-containing protein</fullName>
    </recommendedName>
</protein>
<dbReference type="PANTHER" id="PTHR46162:SF16">
    <property type="entry name" value="MATH DOMAIN CONTAINING PROTEIN"/>
    <property type="match status" value="1"/>
</dbReference>
<dbReference type="PANTHER" id="PTHR46162">
    <property type="entry name" value="TRAF-LIKE FAMILY PROTEIN"/>
    <property type="match status" value="1"/>
</dbReference>
<dbReference type="SMART" id="SM00061">
    <property type="entry name" value="MATH"/>
    <property type="match status" value="2"/>
</dbReference>
<evidence type="ECO:0000313" key="4">
    <source>
        <dbReference type="Proteomes" id="UP000604825"/>
    </source>
</evidence>
<sequence length="495" mass="55833">MSGPEARPGVVHDDGVVRGARRARRCERDEWPPPAAVKQASDRRVGGAAPPALRWRDLTATAWPVYVAHTATTPALRLADPAPLLVPMALAMRRFRCSLGLPSAVAATSSTIAEMAAARFAADRRPEDCWEEGVVEPWATLAPKADQTHVWPMPHLLQRYCVPNNNLQCQDNVQWHTFPRRADNVQCQDNINATPSPREQTSFKWVIDGFSSLLDKDQGWTYSTVFEITDLKWYLKLNPKYKKIIGKEEYVSLRLELPQGSVKLDTIVEASFKFMIYDQSNGKHKKQLVNHSFQTASTSSGISCMLPLKTLNKQSSGFLVNNSCIFGIEFIKVATIKANTALETLFVRKMNVFNEAKVYTWKIEDLKIEDFFAPKNQSYSPEFEIGGYTWSITMYPSCDGNHVSLFLKMKKTNDVPKDSGNLVEFTLSIKDQENSKDKKLPGRCQFSNQYPCWGWNKFISLEDFKDTSKGYLIKGKSCIEAKVVINGSSKTEYSQ</sequence>
<evidence type="ECO:0000259" key="2">
    <source>
        <dbReference type="PROSITE" id="PS50144"/>
    </source>
</evidence>
<organism evidence="3 4">
    <name type="scientific">Miscanthus lutarioriparius</name>
    <dbReference type="NCBI Taxonomy" id="422564"/>
    <lineage>
        <taxon>Eukaryota</taxon>
        <taxon>Viridiplantae</taxon>
        <taxon>Streptophyta</taxon>
        <taxon>Embryophyta</taxon>
        <taxon>Tracheophyta</taxon>
        <taxon>Spermatophyta</taxon>
        <taxon>Magnoliopsida</taxon>
        <taxon>Liliopsida</taxon>
        <taxon>Poales</taxon>
        <taxon>Poaceae</taxon>
        <taxon>PACMAD clade</taxon>
        <taxon>Panicoideae</taxon>
        <taxon>Andropogonodae</taxon>
        <taxon>Andropogoneae</taxon>
        <taxon>Saccharinae</taxon>
        <taxon>Miscanthus</taxon>
    </lineage>
</organism>
<feature type="region of interest" description="Disordered" evidence="1">
    <location>
        <begin position="19"/>
        <end position="48"/>
    </location>
</feature>
<dbReference type="OrthoDB" id="1883087at2759"/>
<dbReference type="EMBL" id="CAJGYO010000683">
    <property type="protein sequence ID" value="CAD6343105.1"/>
    <property type="molecule type" value="Genomic_DNA"/>
</dbReference>
<dbReference type="Proteomes" id="UP000604825">
    <property type="component" value="Unassembled WGS sequence"/>
</dbReference>
<feature type="domain" description="MATH" evidence="2">
    <location>
        <begin position="200"/>
        <end position="330"/>
    </location>
</feature>
<gene>
    <name evidence="3" type="ORF">NCGR_LOCUS67203</name>
</gene>
<dbReference type="Gene3D" id="2.60.210.10">
    <property type="entry name" value="Apoptosis, Tumor Necrosis Factor Receptor Associated Protein 2, Chain A"/>
    <property type="match status" value="2"/>
</dbReference>
<proteinExistence type="predicted"/>
<keyword evidence="4" id="KW-1185">Reference proteome</keyword>
<dbReference type="InterPro" id="IPR002083">
    <property type="entry name" value="MATH/TRAF_dom"/>
</dbReference>
<name>A0A811SPD9_9POAL</name>
<dbReference type="PROSITE" id="PS50144">
    <property type="entry name" value="MATH"/>
    <property type="match status" value="2"/>
</dbReference>
<comment type="caution">
    <text evidence="3">The sequence shown here is derived from an EMBL/GenBank/DDBJ whole genome shotgun (WGS) entry which is preliminary data.</text>
</comment>
<accession>A0A811SPD9</accession>
<feature type="domain" description="MATH" evidence="2">
    <location>
        <begin position="356"/>
        <end position="483"/>
    </location>
</feature>
<dbReference type="AlphaFoldDB" id="A0A811SPD9"/>